<sequence>MKAQRRFGHTWLLWLEPEENHVLNLAVDGFRAILLGSDDSTSGSVMELNDLTWPDELMGPGELMGSGGFMGPGSLLPDDPAHVNDSVHGGARPGEVRDGEGPDDPAGPDDPFQLWERQMTQAEGRAIGGLHQDAFPDDPEQNERFHRRHDDELRNEHLADLDAVQRDLRALADGPLKINDEVLLRWIRTFSTARVGIAQWLGIVDETSASMVEESAAQGILAPQYGVYEWLGYVTEFLVEMLQQDG</sequence>
<dbReference type="KEGG" id="cgrn:4412665_01689"/>
<gene>
    <name evidence="2" type="ORF">SAMEA4412665_01689</name>
</gene>
<protein>
    <submittedName>
        <fullName evidence="2">Domain of uncharacterized function (DUF2017)</fullName>
    </submittedName>
</protein>
<evidence type="ECO:0000256" key="1">
    <source>
        <dbReference type="SAM" id="MobiDB-lite"/>
    </source>
</evidence>
<feature type="region of interest" description="Disordered" evidence="1">
    <location>
        <begin position="66"/>
        <end position="110"/>
    </location>
</feature>
<evidence type="ECO:0000313" key="2">
    <source>
        <dbReference type="EMBL" id="SNV38394.1"/>
    </source>
</evidence>
<dbReference type="EMBL" id="LT906441">
    <property type="protein sequence ID" value="SNV38394.1"/>
    <property type="molecule type" value="Genomic_DNA"/>
</dbReference>
<dbReference type="InterPro" id="IPR018561">
    <property type="entry name" value="AosR"/>
</dbReference>
<organism evidence="2 3">
    <name type="scientific">Cutibacterium granulosum</name>
    <dbReference type="NCBI Taxonomy" id="33011"/>
    <lineage>
        <taxon>Bacteria</taxon>
        <taxon>Bacillati</taxon>
        <taxon>Actinomycetota</taxon>
        <taxon>Actinomycetes</taxon>
        <taxon>Propionibacteriales</taxon>
        <taxon>Propionibacteriaceae</taxon>
        <taxon>Cutibacterium</taxon>
    </lineage>
</organism>
<name>A0A239WXG6_9ACTN</name>
<dbReference type="Pfam" id="PF09438">
    <property type="entry name" value="DUF2017"/>
    <property type="match status" value="1"/>
</dbReference>
<evidence type="ECO:0000313" key="3">
    <source>
        <dbReference type="Proteomes" id="UP000215332"/>
    </source>
</evidence>
<dbReference type="Proteomes" id="UP000215332">
    <property type="component" value="Chromosome 1"/>
</dbReference>
<reference evidence="2 3" key="1">
    <citation type="submission" date="2017-06" db="EMBL/GenBank/DDBJ databases">
        <authorList>
            <consortium name="Pathogen Informatics"/>
        </authorList>
    </citation>
    <scope>NUCLEOTIDE SEQUENCE [LARGE SCALE GENOMIC DNA]</scope>
    <source>
        <strain evidence="2 3">NCTC11865</strain>
    </source>
</reference>
<dbReference type="AlphaFoldDB" id="A0A239WXG6"/>
<proteinExistence type="predicted"/>
<accession>A0A239WXG6</accession>